<keyword evidence="8" id="KW-0626">Porin</keyword>
<dbReference type="GO" id="GO:0046930">
    <property type="term" value="C:pore complex"/>
    <property type="evidence" value="ECO:0007669"/>
    <property type="project" value="UniProtKB-KW"/>
</dbReference>
<dbReference type="InterPro" id="IPR023614">
    <property type="entry name" value="Porin_dom_sf"/>
</dbReference>
<dbReference type="GO" id="GO:0006811">
    <property type="term" value="P:monoatomic ion transport"/>
    <property type="evidence" value="ECO:0007669"/>
    <property type="project" value="UniProtKB-KW"/>
</dbReference>
<keyword evidence="10" id="KW-0998">Cell outer membrane</keyword>
<keyword evidence="4" id="KW-1134">Transmembrane beta strand</keyword>
<evidence type="ECO:0000256" key="9">
    <source>
        <dbReference type="ARBA" id="ARBA00023136"/>
    </source>
</evidence>
<keyword evidence="5" id="KW-0812">Transmembrane</keyword>
<dbReference type="GO" id="GO:0015288">
    <property type="term" value="F:porin activity"/>
    <property type="evidence" value="ECO:0007669"/>
    <property type="project" value="UniProtKB-KW"/>
</dbReference>
<organism evidence="13 14">
    <name type="scientific">Paraburkholderia fynbosensis</name>
    <dbReference type="NCBI Taxonomy" id="1200993"/>
    <lineage>
        <taxon>Bacteria</taxon>
        <taxon>Pseudomonadati</taxon>
        <taxon>Pseudomonadota</taxon>
        <taxon>Betaproteobacteria</taxon>
        <taxon>Burkholderiales</taxon>
        <taxon>Burkholderiaceae</taxon>
        <taxon>Paraburkholderia</taxon>
    </lineage>
</organism>
<dbReference type="CDD" id="cd00342">
    <property type="entry name" value="gram_neg_porins"/>
    <property type="match status" value="1"/>
</dbReference>
<evidence type="ECO:0000259" key="12">
    <source>
        <dbReference type="Pfam" id="PF13609"/>
    </source>
</evidence>
<comment type="subunit">
    <text evidence="2">Homotrimer.</text>
</comment>
<evidence type="ECO:0000313" key="14">
    <source>
        <dbReference type="Proteomes" id="UP000494252"/>
    </source>
</evidence>
<dbReference type="AlphaFoldDB" id="A0A6J5FY97"/>
<keyword evidence="9" id="KW-0472">Membrane</keyword>
<dbReference type="InterPro" id="IPR050298">
    <property type="entry name" value="Gram-neg_bact_OMP"/>
</dbReference>
<dbReference type="SUPFAM" id="SSF56935">
    <property type="entry name" value="Porins"/>
    <property type="match status" value="1"/>
</dbReference>
<evidence type="ECO:0000256" key="2">
    <source>
        <dbReference type="ARBA" id="ARBA00011233"/>
    </source>
</evidence>
<keyword evidence="6 11" id="KW-0732">Signal</keyword>
<evidence type="ECO:0000256" key="11">
    <source>
        <dbReference type="SAM" id="SignalP"/>
    </source>
</evidence>
<dbReference type="PANTHER" id="PTHR34501:SF9">
    <property type="entry name" value="MAJOR OUTER MEMBRANE PROTEIN P.IA"/>
    <property type="match status" value="1"/>
</dbReference>
<dbReference type="EMBL" id="CADIKI010000005">
    <property type="protein sequence ID" value="CAB3787348.1"/>
    <property type="molecule type" value="Genomic_DNA"/>
</dbReference>
<dbReference type="PANTHER" id="PTHR34501">
    <property type="entry name" value="PROTEIN YDDL-RELATED"/>
    <property type="match status" value="1"/>
</dbReference>
<dbReference type="Gene3D" id="2.40.160.10">
    <property type="entry name" value="Porin"/>
    <property type="match status" value="1"/>
</dbReference>
<keyword evidence="14" id="KW-1185">Reference proteome</keyword>
<dbReference type="PRINTS" id="PR00184">
    <property type="entry name" value="NEISSPPORIN"/>
</dbReference>
<evidence type="ECO:0000256" key="10">
    <source>
        <dbReference type="ARBA" id="ARBA00023237"/>
    </source>
</evidence>
<evidence type="ECO:0000256" key="6">
    <source>
        <dbReference type="ARBA" id="ARBA00022729"/>
    </source>
</evidence>
<evidence type="ECO:0000256" key="8">
    <source>
        <dbReference type="ARBA" id="ARBA00023114"/>
    </source>
</evidence>
<feature type="chain" id="PRO_5026701518" description="Porin domain-containing protein" evidence="11">
    <location>
        <begin position="31"/>
        <end position="395"/>
    </location>
</feature>
<evidence type="ECO:0000256" key="7">
    <source>
        <dbReference type="ARBA" id="ARBA00023065"/>
    </source>
</evidence>
<protein>
    <recommendedName>
        <fullName evidence="12">Porin domain-containing protein</fullName>
    </recommendedName>
</protein>
<keyword evidence="3" id="KW-0813">Transport</keyword>
<evidence type="ECO:0000256" key="3">
    <source>
        <dbReference type="ARBA" id="ARBA00022448"/>
    </source>
</evidence>
<feature type="signal peptide" evidence="11">
    <location>
        <begin position="1"/>
        <end position="30"/>
    </location>
</feature>
<evidence type="ECO:0000256" key="4">
    <source>
        <dbReference type="ARBA" id="ARBA00022452"/>
    </source>
</evidence>
<reference evidence="13 14" key="1">
    <citation type="submission" date="2020-04" db="EMBL/GenBank/DDBJ databases">
        <authorList>
            <person name="De Canck E."/>
        </authorList>
    </citation>
    <scope>NUCLEOTIDE SEQUENCE [LARGE SCALE GENOMIC DNA]</scope>
    <source>
        <strain evidence="13 14">LMG 27177</strain>
    </source>
</reference>
<accession>A0A6J5FY97</accession>
<name>A0A6J5FY97_9BURK</name>
<evidence type="ECO:0000256" key="5">
    <source>
        <dbReference type="ARBA" id="ARBA00022692"/>
    </source>
</evidence>
<proteinExistence type="predicted"/>
<dbReference type="Pfam" id="PF13609">
    <property type="entry name" value="Porin_4"/>
    <property type="match status" value="1"/>
</dbReference>
<dbReference type="InterPro" id="IPR002299">
    <property type="entry name" value="Porin_Neis"/>
</dbReference>
<dbReference type="Proteomes" id="UP000494252">
    <property type="component" value="Unassembled WGS sequence"/>
</dbReference>
<dbReference type="InterPro" id="IPR033900">
    <property type="entry name" value="Gram_neg_porin_domain"/>
</dbReference>
<comment type="subcellular location">
    <subcellularLocation>
        <location evidence="1">Cell outer membrane</location>
        <topology evidence="1">Multi-pass membrane protein</topology>
    </subcellularLocation>
</comment>
<sequence length="395" mass="41278">MNTLKRARTRAIVLSCLPLAGAVASSSAWAQSSVTLYGVVDNAFAYVSNQNGHSNVYMSQGNLQASKFGLLGAEDIGGGTKAIFRLESGFNSLTGAQSSAGYLFNRQAYVGLANDRYGTVTLGRQYTPYFQMVGALGPTGVLTGATGAHPGDIDALDTTLRFNNSVTYLSPTIAGLQMSAQYGLGGVPGSIANGSHFSAAFRYDYRPFAIAAGYVKLKDIATSAALGSFAINSPVNNGYATARSAQLFAAAARYSLQDLMVGINYSNVQYTPGNGSLFTSKAVFNTYGVISTYRVTSSVTVGAGYSYTQASKANGISDPARYQQISLEQTYNLSARTTLYALQAYQHARGKSLVATGVGATSIVDAVAVVGDSQNTTPSSGPSQFVGMVGLRHAF</sequence>
<keyword evidence="7" id="KW-0406">Ion transport</keyword>
<dbReference type="GO" id="GO:0009279">
    <property type="term" value="C:cell outer membrane"/>
    <property type="evidence" value="ECO:0007669"/>
    <property type="project" value="UniProtKB-SubCell"/>
</dbReference>
<feature type="domain" description="Porin" evidence="12">
    <location>
        <begin position="21"/>
        <end position="348"/>
    </location>
</feature>
<dbReference type="RefSeq" id="WP_175159387.1">
    <property type="nucleotide sequence ID" value="NZ_CADIKI010000005.1"/>
</dbReference>
<gene>
    <name evidence="13" type="ORF">LMG27177_02200</name>
</gene>
<evidence type="ECO:0000256" key="1">
    <source>
        <dbReference type="ARBA" id="ARBA00004571"/>
    </source>
</evidence>
<evidence type="ECO:0000313" key="13">
    <source>
        <dbReference type="EMBL" id="CAB3787348.1"/>
    </source>
</evidence>